<evidence type="ECO:0000313" key="3">
    <source>
        <dbReference type="Proteomes" id="UP001221217"/>
    </source>
</evidence>
<dbReference type="AlphaFoldDB" id="A0AAJ1IJF4"/>
<feature type="transmembrane region" description="Helical" evidence="1">
    <location>
        <begin position="12"/>
        <end position="31"/>
    </location>
</feature>
<name>A0AAJ1IJF4_9SPIO</name>
<keyword evidence="1" id="KW-1133">Transmembrane helix</keyword>
<feature type="transmembrane region" description="Helical" evidence="1">
    <location>
        <begin position="38"/>
        <end position="63"/>
    </location>
</feature>
<evidence type="ECO:0000313" key="2">
    <source>
        <dbReference type="EMBL" id="MDC7228116.1"/>
    </source>
</evidence>
<reference evidence="2 3" key="1">
    <citation type="submission" date="2022-12" db="EMBL/GenBank/DDBJ databases">
        <title>Metagenome assembled genome from gulf of manar.</title>
        <authorList>
            <person name="Kohli P."/>
            <person name="Pk S."/>
            <person name="Venkata Ramana C."/>
            <person name="Sasikala C."/>
        </authorList>
    </citation>
    <scope>NUCLEOTIDE SEQUENCE [LARGE SCALE GENOMIC DNA]</scope>
    <source>
        <strain evidence="2">JB008</strain>
    </source>
</reference>
<keyword evidence="1" id="KW-0472">Membrane</keyword>
<evidence type="ECO:0000256" key="1">
    <source>
        <dbReference type="SAM" id="Phobius"/>
    </source>
</evidence>
<gene>
    <name evidence="2" type="ORF">PQJ61_15235</name>
</gene>
<organism evidence="2 3">
    <name type="scientific">Candidatus Thalassospirochaeta sargassi</name>
    <dbReference type="NCBI Taxonomy" id="3119039"/>
    <lineage>
        <taxon>Bacteria</taxon>
        <taxon>Pseudomonadati</taxon>
        <taxon>Spirochaetota</taxon>
        <taxon>Spirochaetia</taxon>
        <taxon>Spirochaetales</taxon>
        <taxon>Spirochaetaceae</taxon>
        <taxon>Candidatus Thalassospirochaeta</taxon>
    </lineage>
</organism>
<protein>
    <submittedName>
        <fullName evidence="2">Uncharacterized protein</fullName>
    </submittedName>
</protein>
<proteinExistence type="predicted"/>
<accession>A0AAJ1IJF4</accession>
<sequence>MVCGGIDPGNSYLWLTLSSILLGGGFSFLFAPRRRRRLTTFIVFLSISLLLLLLSFALAGFRVPDLRFVIYWASGSVVIGFLGFFFWKFAGIPILFLFAISVSALWYSVYDWQCAEPGGEICRFSIISEGEGFRTIQYEMGKGEQGFERLTGNGIYSRLDIVSLPDYFFILGHDRIYNFLGFSQISTVDDNVFENYSFVIRLLSRLPGVRFESHEEPLRISPSVEYSISFDNEVLPELIKHIE</sequence>
<dbReference type="EMBL" id="JAQQAL010000040">
    <property type="protein sequence ID" value="MDC7228116.1"/>
    <property type="molecule type" value="Genomic_DNA"/>
</dbReference>
<keyword evidence="1" id="KW-0812">Transmembrane</keyword>
<dbReference type="Proteomes" id="UP001221217">
    <property type="component" value="Unassembled WGS sequence"/>
</dbReference>
<comment type="caution">
    <text evidence="2">The sequence shown here is derived from an EMBL/GenBank/DDBJ whole genome shotgun (WGS) entry which is preliminary data.</text>
</comment>